<name>A0ABT5GE76_9MICO</name>
<evidence type="ECO:0000256" key="1">
    <source>
        <dbReference type="ARBA" id="ARBA00022729"/>
    </source>
</evidence>
<organism evidence="3 4">
    <name type="scientific">Intrasporangium calvum</name>
    <dbReference type="NCBI Taxonomy" id="53358"/>
    <lineage>
        <taxon>Bacteria</taxon>
        <taxon>Bacillati</taxon>
        <taxon>Actinomycetota</taxon>
        <taxon>Actinomycetes</taxon>
        <taxon>Micrococcales</taxon>
        <taxon>Intrasporangiaceae</taxon>
        <taxon>Intrasporangium</taxon>
    </lineage>
</organism>
<comment type="caution">
    <text evidence="3">The sequence shown here is derived from an EMBL/GenBank/DDBJ whole genome shotgun (WGS) entry which is preliminary data.</text>
</comment>
<dbReference type="PANTHER" id="PTHR43208:SF1">
    <property type="entry name" value="ABC TRANSPORTER SUBSTRATE-BINDING PROTEIN"/>
    <property type="match status" value="1"/>
</dbReference>
<dbReference type="Pfam" id="PF02608">
    <property type="entry name" value="Bmp"/>
    <property type="match status" value="1"/>
</dbReference>
<protein>
    <submittedName>
        <fullName evidence="3">BMP family protein</fullName>
    </submittedName>
</protein>
<dbReference type="InterPro" id="IPR052910">
    <property type="entry name" value="ABC-Purine-Binding"/>
</dbReference>
<reference evidence="3 4" key="1">
    <citation type="submission" date="2022-11" db="EMBL/GenBank/DDBJ databases">
        <title>Anaerobic phenanthrene biodegradation by a DNRA strain PheN6.</title>
        <authorList>
            <person name="Zhang Z."/>
        </authorList>
    </citation>
    <scope>NUCLEOTIDE SEQUENCE [LARGE SCALE GENOMIC DNA]</scope>
    <source>
        <strain evidence="3 4">PheN6</strain>
    </source>
</reference>
<dbReference type="EMBL" id="JAPFQL010000012">
    <property type="protein sequence ID" value="MDC5696548.1"/>
    <property type="molecule type" value="Genomic_DNA"/>
</dbReference>
<dbReference type="InterPro" id="IPR006311">
    <property type="entry name" value="TAT_signal"/>
</dbReference>
<proteinExistence type="predicted"/>
<dbReference type="PANTHER" id="PTHR43208">
    <property type="entry name" value="ABC TRANSPORTER SUBSTRATE-BINDING PROTEIN"/>
    <property type="match status" value="1"/>
</dbReference>
<dbReference type="Proteomes" id="UP001150259">
    <property type="component" value="Unassembled WGS sequence"/>
</dbReference>
<sequence length="359" mass="37183">MAAHVNPSRRIFIGAGLGGALLALTGCGGRTGDVPAGTAPAQGSTGGGAGSKLKVFGAYATPIEEPWDGVIHQALQKVADEGLITYTHSDNIGYDGGMERILRDVCNTDKPAIIFGDAFGNEDPTRAVAKDFPDVAFAFGSGEEEVAPNYSVFDNWIHDPAYLAGMLCGGMTKSNVLGVVGGLPVPEVNRIVNAFIKGAQEVNPKVSVKVTFINSWFDPAKAKQAALAQVAAGADVLFAERAGVIEAAKEKGLLSIGCMGDQKEQAPESVMASVTWNMEPTVRAVIEAVQSGTFSASNLKDHSFMKNGGSDLTEVNTAVAGGIPQDLVGRVAARKAEMKSGAFTTPVIETTPAGSVELS</sequence>
<gene>
    <name evidence="3" type="ORF">OO014_04700</name>
</gene>
<feature type="domain" description="ABC transporter substrate-binding protein PnrA-like" evidence="2">
    <location>
        <begin position="67"/>
        <end position="297"/>
    </location>
</feature>
<dbReference type="CDD" id="cd06304">
    <property type="entry name" value="PBP1_BmpA_Med_PnrA-like"/>
    <property type="match status" value="1"/>
</dbReference>
<keyword evidence="1" id="KW-0732">Signal</keyword>
<dbReference type="InterPro" id="IPR028082">
    <property type="entry name" value="Peripla_BP_I"/>
</dbReference>
<evidence type="ECO:0000313" key="4">
    <source>
        <dbReference type="Proteomes" id="UP001150259"/>
    </source>
</evidence>
<dbReference type="PROSITE" id="PS51318">
    <property type="entry name" value="TAT"/>
    <property type="match status" value="1"/>
</dbReference>
<dbReference type="InterPro" id="IPR003760">
    <property type="entry name" value="PnrA-like"/>
</dbReference>
<dbReference type="RefSeq" id="WP_272461122.1">
    <property type="nucleotide sequence ID" value="NZ_JAPFQL010000012.1"/>
</dbReference>
<evidence type="ECO:0000259" key="2">
    <source>
        <dbReference type="Pfam" id="PF02608"/>
    </source>
</evidence>
<dbReference type="SUPFAM" id="SSF53822">
    <property type="entry name" value="Periplasmic binding protein-like I"/>
    <property type="match status" value="1"/>
</dbReference>
<dbReference type="Gene3D" id="3.40.50.2300">
    <property type="match status" value="2"/>
</dbReference>
<keyword evidence="4" id="KW-1185">Reference proteome</keyword>
<accession>A0ABT5GE76</accession>
<evidence type="ECO:0000313" key="3">
    <source>
        <dbReference type="EMBL" id="MDC5696548.1"/>
    </source>
</evidence>